<keyword evidence="2" id="KW-1185">Reference proteome</keyword>
<reference evidence="1 2" key="1">
    <citation type="journal article" date="2023" name="Elife">
        <title>Identification of key yeast species and microbe-microbe interactions impacting larval growth of Drosophila in the wild.</title>
        <authorList>
            <person name="Mure A."/>
            <person name="Sugiura Y."/>
            <person name="Maeda R."/>
            <person name="Honda K."/>
            <person name="Sakurai N."/>
            <person name="Takahashi Y."/>
            <person name="Watada M."/>
            <person name="Katoh T."/>
            <person name="Gotoh A."/>
            <person name="Gotoh Y."/>
            <person name="Taniguchi I."/>
            <person name="Nakamura K."/>
            <person name="Hayashi T."/>
            <person name="Katayama T."/>
            <person name="Uemura T."/>
            <person name="Hattori Y."/>
        </authorList>
    </citation>
    <scope>NUCLEOTIDE SEQUENCE [LARGE SCALE GENOMIC DNA]</scope>
    <source>
        <strain evidence="1 2">KH-74</strain>
    </source>
</reference>
<gene>
    <name evidence="1" type="ORF">DAKH74_044350</name>
</gene>
<evidence type="ECO:0000313" key="1">
    <source>
        <dbReference type="EMBL" id="GMM57819.1"/>
    </source>
</evidence>
<organism evidence="1 2">
    <name type="scientific">Maudiozyma humilis</name>
    <name type="common">Sour dough yeast</name>
    <name type="synonym">Kazachstania humilis</name>
    <dbReference type="NCBI Taxonomy" id="51915"/>
    <lineage>
        <taxon>Eukaryota</taxon>
        <taxon>Fungi</taxon>
        <taxon>Dikarya</taxon>
        <taxon>Ascomycota</taxon>
        <taxon>Saccharomycotina</taxon>
        <taxon>Saccharomycetes</taxon>
        <taxon>Saccharomycetales</taxon>
        <taxon>Saccharomycetaceae</taxon>
        <taxon>Maudiozyma</taxon>
    </lineage>
</organism>
<sequence>MSSRMEKRRQKFSSTRRDEIQNDLLGDVSLLSRSDGNNKQLEALKTDKERQIQLLDHIKKETDDSRIEHGLRKLREIIVSTFNQQGDPSFTEFVEQVYELSFDFFLRRKEWVKLGGIVLEFMQEHLPDLFIQKGYLETYILYLSHIEHNLPKAIAITLQYSDIPILQDLIYMASIYNCNCAPPTQWFHTMRRCELQKGHTHAYDLLFLSGTITEMQDRCFNIVCKAYNQLSWEFFEEYWLTSFPMAQTLKDRIENTYTVQLNSNGSRTIMLKKRKTT</sequence>
<protein>
    <submittedName>
        <fullName evidence="1">Uncharacterized protein</fullName>
    </submittedName>
</protein>
<comment type="caution">
    <text evidence="1">The sequence shown here is derived from an EMBL/GenBank/DDBJ whole genome shotgun (WGS) entry which is preliminary data.</text>
</comment>
<dbReference type="AlphaFoldDB" id="A0AAV5S1S3"/>
<dbReference type="EMBL" id="BTGD01000016">
    <property type="protein sequence ID" value="GMM57819.1"/>
    <property type="molecule type" value="Genomic_DNA"/>
</dbReference>
<evidence type="ECO:0000313" key="2">
    <source>
        <dbReference type="Proteomes" id="UP001377567"/>
    </source>
</evidence>
<dbReference type="Proteomes" id="UP001377567">
    <property type="component" value="Unassembled WGS sequence"/>
</dbReference>
<name>A0AAV5S1S3_MAUHU</name>
<proteinExistence type="predicted"/>
<accession>A0AAV5S1S3</accession>